<keyword evidence="2" id="KW-1185">Reference proteome</keyword>
<protein>
    <submittedName>
        <fullName evidence="1">2074_t:CDS:1</fullName>
    </submittedName>
</protein>
<name>A0ACA9PPK9_9GLOM</name>
<reference evidence="1" key="1">
    <citation type="submission" date="2021-06" db="EMBL/GenBank/DDBJ databases">
        <authorList>
            <person name="Kallberg Y."/>
            <person name="Tangrot J."/>
            <person name="Rosling A."/>
        </authorList>
    </citation>
    <scope>NUCLEOTIDE SEQUENCE</scope>
    <source>
        <strain evidence="1">IL203A</strain>
    </source>
</reference>
<dbReference type="Proteomes" id="UP000789702">
    <property type="component" value="Unassembled WGS sequence"/>
</dbReference>
<proteinExistence type="predicted"/>
<gene>
    <name evidence="1" type="ORF">DHETER_LOCUS12751</name>
</gene>
<accession>A0ACA9PPK9</accession>
<organism evidence="1 2">
    <name type="scientific">Dentiscutata heterogama</name>
    <dbReference type="NCBI Taxonomy" id="1316150"/>
    <lineage>
        <taxon>Eukaryota</taxon>
        <taxon>Fungi</taxon>
        <taxon>Fungi incertae sedis</taxon>
        <taxon>Mucoromycota</taxon>
        <taxon>Glomeromycotina</taxon>
        <taxon>Glomeromycetes</taxon>
        <taxon>Diversisporales</taxon>
        <taxon>Gigasporaceae</taxon>
        <taxon>Dentiscutata</taxon>
    </lineage>
</organism>
<evidence type="ECO:0000313" key="2">
    <source>
        <dbReference type="Proteomes" id="UP000789702"/>
    </source>
</evidence>
<comment type="caution">
    <text evidence="1">The sequence shown here is derived from an EMBL/GenBank/DDBJ whole genome shotgun (WGS) entry which is preliminary data.</text>
</comment>
<feature type="non-terminal residue" evidence="1">
    <location>
        <position position="1"/>
    </location>
</feature>
<feature type="non-terminal residue" evidence="1">
    <location>
        <position position="53"/>
    </location>
</feature>
<evidence type="ECO:0000313" key="1">
    <source>
        <dbReference type="EMBL" id="CAG8719618.1"/>
    </source>
</evidence>
<dbReference type="EMBL" id="CAJVPU010032409">
    <property type="protein sequence ID" value="CAG8719618.1"/>
    <property type="molecule type" value="Genomic_DNA"/>
</dbReference>
<sequence length="53" mass="6395">QRKNHAKPSNEEIRFFQVKPIPFKAKMECKSYHEKKGIHLGKLWSWPSVRIFI</sequence>